<name>A0A2K1JZ51_PHYPA</name>
<dbReference type="EnsemblPlants" id="Pp3c10_15490V3.2">
    <property type="protein sequence ID" value="PAC:32902038.CDS.1"/>
    <property type="gene ID" value="Pp3c10_15490"/>
</dbReference>
<keyword evidence="2" id="KW-0732">Signal</keyword>
<dbReference type="InParanoid" id="A0A2K1JZ51"/>
<dbReference type="STRING" id="3218.A0A2K1JZ51"/>
<dbReference type="EnsemblPlants" id="Pp3c10_15490V3.1">
    <property type="protein sequence ID" value="PAC:32902037.CDS.1"/>
    <property type="gene ID" value="Pp3c10_15490"/>
</dbReference>
<evidence type="ECO:0000313" key="3">
    <source>
        <dbReference type="EMBL" id="PNR46799.1"/>
    </source>
</evidence>
<feature type="chain" id="PRO_5036042953" description="Amino acid transporter transmembrane domain-containing protein" evidence="2">
    <location>
        <begin position="28"/>
        <end position="95"/>
    </location>
</feature>
<reference evidence="4" key="3">
    <citation type="submission" date="2020-12" db="UniProtKB">
        <authorList>
            <consortium name="EnsemblPlants"/>
        </authorList>
    </citation>
    <scope>IDENTIFICATION</scope>
</reference>
<keyword evidence="1" id="KW-0472">Membrane</keyword>
<organism evidence="3">
    <name type="scientific">Physcomitrium patens</name>
    <name type="common">Spreading-leaved earth moss</name>
    <name type="synonym">Physcomitrella patens</name>
    <dbReference type="NCBI Taxonomy" id="3218"/>
    <lineage>
        <taxon>Eukaryota</taxon>
        <taxon>Viridiplantae</taxon>
        <taxon>Streptophyta</taxon>
        <taxon>Embryophyta</taxon>
        <taxon>Bryophyta</taxon>
        <taxon>Bryophytina</taxon>
        <taxon>Bryopsida</taxon>
        <taxon>Funariidae</taxon>
        <taxon>Funariales</taxon>
        <taxon>Funariaceae</taxon>
        <taxon>Physcomitrium</taxon>
    </lineage>
</organism>
<dbReference type="Gramene" id="Pp3c10_15490V3.2">
    <property type="protein sequence ID" value="PAC:32902038.CDS.1"/>
    <property type="gene ID" value="Pp3c10_15490"/>
</dbReference>
<evidence type="ECO:0008006" key="6">
    <source>
        <dbReference type="Google" id="ProtNLM"/>
    </source>
</evidence>
<protein>
    <recommendedName>
        <fullName evidence="6">Amino acid transporter transmembrane domain-containing protein</fullName>
    </recommendedName>
</protein>
<evidence type="ECO:0000256" key="1">
    <source>
        <dbReference type="SAM" id="Phobius"/>
    </source>
</evidence>
<feature type="transmembrane region" description="Helical" evidence="1">
    <location>
        <begin position="59"/>
        <end position="86"/>
    </location>
</feature>
<feature type="signal peptide" evidence="2">
    <location>
        <begin position="1"/>
        <end position="27"/>
    </location>
</feature>
<accession>A0A2K1JZ51</accession>
<dbReference type="EMBL" id="ABEU02000010">
    <property type="protein sequence ID" value="PNR46799.1"/>
    <property type="molecule type" value="Genomic_DNA"/>
</dbReference>
<dbReference type="Gramene" id="Pp3c10_15490V3.1">
    <property type="protein sequence ID" value="PAC:32902037.CDS.1"/>
    <property type="gene ID" value="Pp3c10_15490"/>
</dbReference>
<dbReference type="PaxDb" id="3218-PP1S145_149V6.1"/>
<evidence type="ECO:0000313" key="4">
    <source>
        <dbReference type="EnsemblPlants" id="PAC:32902037.CDS.1"/>
    </source>
</evidence>
<reference evidence="3 5" key="1">
    <citation type="journal article" date="2008" name="Science">
        <title>The Physcomitrella genome reveals evolutionary insights into the conquest of land by plants.</title>
        <authorList>
            <person name="Rensing S."/>
            <person name="Lang D."/>
            <person name="Zimmer A."/>
            <person name="Terry A."/>
            <person name="Salamov A."/>
            <person name="Shapiro H."/>
            <person name="Nishiyama T."/>
            <person name="Perroud P.-F."/>
            <person name="Lindquist E."/>
            <person name="Kamisugi Y."/>
            <person name="Tanahashi T."/>
            <person name="Sakakibara K."/>
            <person name="Fujita T."/>
            <person name="Oishi K."/>
            <person name="Shin-I T."/>
            <person name="Kuroki Y."/>
            <person name="Toyoda A."/>
            <person name="Suzuki Y."/>
            <person name="Hashimoto A."/>
            <person name="Yamaguchi K."/>
            <person name="Sugano A."/>
            <person name="Kohara Y."/>
            <person name="Fujiyama A."/>
            <person name="Anterola A."/>
            <person name="Aoki S."/>
            <person name="Ashton N."/>
            <person name="Barbazuk W.B."/>
            <person name="Barker E."/>
            <person name="Bennetzen J."/>
            <person name="Bezanilla M."/>
            <person name="Blankenship R."/>
            <person name="Cho S.H."/>
            <person name="Dutcher S."/>
            <person name="Estelle M."/>
            <person name="Fawcett J.A."/>
            <person name="Gundlach H."/>
            <person name="Hanada K."/>
            <person name="Heyl A."/>
            <person name="Hicks K.A."/>
            <person name="Hugh J."/>
            <person name="Lohr M."/>
            <person name="Mayer K."/>
            <person name="Melkozernov A."/>
            <person name="Murata T."/>
            <person name="Nelson D."/>
            <person name="Pils B."/>
            <person name="Prigge M."/>
            <person name="Reiss B."/>
            <person name="Renner T."/>
            <person name="Rombauts S."/>
            <person name="Rushton P."/>
            <person name="Sanderfoot A."/>
            <person name="Schween G."/>
            <person name="Shiu S.-H."/>
            <person name="Stueber K."/>
            <person name="Theodoulou F.L."/>
            <person name="Tu H."/>
            <person name="Van de Peer Y."/>
            <person name="Verrier P.J."/>
            <person name="Waters E."/>
            <person name="Wood A."/>
            <person name="Yang L."/>
            <person name="Cove D."/>
            <person name="Cuming A."/>
            <person name="Hasebe M."/>
            <person name="Lucas S."/>
            <person name="Mishler D.B."/>
            <person name="Reski R."/>
            <person name="Grigoriev I."/>
            <person name="Quatrano R.S."/>
            <person name="Boore J.L."/>
        </authorList>
    </citation>
    <scope>NUCLEOTIDE SEQUENCE [LARGE SCALE GENOMIC DNA]</scope>
    <source>
        <strain evidence="4 5">cv. Gransden 2004</strain>
    </source>
</reference>
<evidence type="ECO:0000313" key="5">
    <source>
        <dbReference type="Proteomes" id="UP000006727"/>
    </source>
</evidence>
<dbReference type="Proteomes" id="UP000006727">
    <property type="component" value="Chromosome 10"/>
</dbReference>
<keyword evidence="1" id="KW-1133">Transmembrane helix</keyword>
<keyword evidence="5" id="KW-1185">Reference proteome</keyword>
<dbReference type="AlphaFoldDB" id="A0A2K1JZ51"/>
<sequence length="95" mass="10642">MRARGPLLAMVYLFMVLSTLFTPEVLATATFVCEERGGYSVDFSWHSDRFLGLQQGCHLWVIGVIIYAFYPVFFLVSLDPGVLVFAKGFARVTAL</sequence>
<reference evidence="3 5" key="2">
    <citation type="journal article" date="2018" name="Plant J.">
        <title>The Physcomitrella patens chromosome-scale assembly reveals moss genome structure and evolution.</title>
        <authorList>
            <person name="Lang D."/>
            <person name="Ullrich K.K."/>
            <person name="Murat F."/>
            <person name="Fuchs J."/>
            <person name="Jenkins J."/>
            <person name="Haas F.B."/>
            <person name="Piednoel M."/>
            <person name="Gundlach H."/>
            <person name="Van Bel M."/>
            <person name="Meyberg R."/>
            <person name="Vives C."/>
            <person name="Morata J."/>
            <person name="Symeonidi A."/>
            <person name="Hiss M."/>
            <person name="Muchero W."/>
            <person name="Kamisugi Y."/>
            <person name="Saleh O."/>
            <person name="Blanc G."/>
            <person name="Decker E.L."/>
            <person name="van Gessel N."/>
            <person name="Grimwood J."/>
            <person name="Hayes R.D."/>
            <person name="Graham S.W."/>
            <person name="Gunter L.E."/>
            <person name="McDaniel S.F."/>
            <person name="Hoernstein S.N.W."/>
            <person name="Larsson A."/>
            <person name="Li F.W."/>
            <person name="Perroud P.F."/>
            <person name="Phillips J."/>
            <person name="Ranjan P."/>
            <person name="Rokshar D.S."/>
            <person name="Rothfels C.J."/>
            <person name="Schneider L."/>
            <person name="Shu S."/>
            <person name="Stevenson D.W."/>
            <person name="Thummler F."/>
            <person name="Tillich M."/>
            <person name="Villarreal Aguilar J.C."/>
            <person name="Widiez T."/>
            <person name="Wong G.K."/>
            <person name="Wymore A."/>
            <person name="Zhang Y."/>
            <person name="Zimmer A.D."/>
            <person name="Quatrano R.S."/>
            <person name="Mayer K.F.X."/>
            <person name="Goodstein D."/>
            <person name="Casacuberta J.M."/>
            <person name="Vandepoele K."/>
            <person name="Reski R."/>
            <person name="Cuming A.C."/>
            <person name="Tuskan G.A."/>
            <person name="Maumus F."/>
            <person name="Salse J."/>
            <person name="Schmutz J."/>
            <person name="Rensing S.A."/>
        </authorList>
    </citation>
    <scope>NUCLEOTIDE SEQUENCE [LARGE SCALE GENOMIC DNA]</scope>
    <source>
        <strain evidence="4 5">cv. Gransden 2004</strain>
    </source>
</reference>
<proteinExistence type="predicted"/>
<keyword evidence="1" id="KW-0812">Transmembrane</keyword>
<gene>
    <name evidence="3" type="ORF">PHYPA_013919</name>
</gene>
<evidence type="ECO:0000256" key="2">
    <source>
        <dbReference type="SAM" id="SignalP"/>
    </source>
</evidence>